<evidence type="ECO:0000256" key="6">
    <source>
        <dbReference type="SAM" id="Phobius"/>
    </source>
</evidence>
<dbReference type="InterPro" id="IPR001991">
    <property type="entry name" value="Na-dicarboxylate_symporter"/>
</dbReference>
<evidence type="ECO:0000256" key="1">
    <source>
        <dbReference type="ARBA" id="ARBA00004141"/>
    </source>
</evidence>
<feature type="transmembrane region" description="Helical" evidence="6">
    <location>
        <begin position="350"/>
        <end position="375"/>
    </location>
</feature>
<proteinExistence type="predicted"/>
<dbReference type="PANTHER" id="PTHR11958:SF63">
    <property type="entry name" value="AMINO ACID TRANSPORTER"/>
    <property type="match status" value="1"/>
</dbReference>
<dbReference type="AlphaFoldDB" id="A0A8J7QM06"/>
<feature type="transmembrane region" description="Helical" evidence="6">
    <location>
        <begin position="64"/>
        <end position="82"/>
    </location>
</feature>
<dbReference type="Gene3D" id="1.10.3860.10">
    <property type="entry name" value="Sodium:dicarboxylate symporter"/>
    <property type="match status" value="1"/>
</dbReference>
<keyword evidence="5 6" id="KW-0472">Membrane</keyword>
<keyword evidence="8" id="KW-1185">Reference proteome</keyword>
<feature type="transmembrane region" description="Helical" evidence="6">
    <location>
        <begin position="163"/>
        <end position="181"/>
    </location>
</feature>
<evidence type="ECO:0000256" key="3">
    <source>
        <dbReference type="ARBA" id="ARBA00022692"/>
    </source>
</evidence>
<evidence type="ECO:0000256" key="5">
    <source>
        <dbReference type="ARBA" id="ARBA00023136"/>
    </source>
</evidence>
<evidence type="ECO:0000256" key="4">
    <source>
        <dbReference type="ARBA" id="ARBA00022989"/>
    </source>
</evidence>
<dbReference type="SUPFAM" id="SSF118215">
    <property type="entry name" value="Proton glutamate symport protein"/>
    <property type="match status" value="1"/>
</dbReference>
<reference evidence="7" key="1">
    <citation type="submission" date="2021-03" db="EMBL/GenBank/DDBJ databases">
        <authorList>
            <person name="Wang G."/>
        </authorList>
    </citation>
    <scope>NUCLEOTIDE SEQUENCE</scope>
    <source>
        <strain evidence="7">KCTC 12899</strain>
    </source>
</reference>
<dbReference type="EMBL" id="JAFREP010000017">
    <property type="protein sequence ID" value="MBO1320440.1"/>
    <property type="molecule type" value="Genomic_DNA"/>
</dbReference>
<dbReference type="GO" id="GO:0015293">
    <property type="term" value="F:symporter activity"/>
    <property type="evidence" value="ECO:0007669"/>
    <property type="project" value="InterPro"/>
</dbReference>
<keyword evidence="2" id="KW-0813">Transport</keyword>
<dbReference type="InterPro" id="IPR036458">
    <property type="entry name" value="Na:dicarbo_symporter_sf"/>
</dbReference>
<evidence type="ECO:0000256" key="2">
    <source>
        <dbReference type="ARBA" id="ARBA00022448"/>
    </source>
</evidence>
<organism evidence="7 8">
    <name type="scientific">Acanthopleuribacter pedis</name>
    <dbReference type="NCBI Taxonomy" id="442870"/>
    <lineage>
        <taxon>Bacteria</taxon>
        <taxon>Pseudomonadati</taxon>
        <taxon>Acidobacteriota</taxon>
        <taxon>Holophagae</taxon>
        <taxon>Acanthopleuribacterales</taxon>
        <taxon>Acanthopleuribacteraceae</taxon>
        <taxon>Acanthopleuribacter</taxon>
    </lineage>
</organism>
<comment type="caution">
    <text evidence="7">The sequence shown here is derived from an EMBL/GenBank/DDBJ whole genome shotgun (WGS) entry which is preliminary data.</text>
</comment>
<keyword evidence="4 6" id="KW-1133">Transmembrane helix</keyword>
<keyword evidence="3 6" id="KW-0812">Transmembrane</keyword>
<dbReference type="PRINTS" id="PR00173">
    <property type="entry name" value="EDTRNSPORT"/>
</dbReference>
<comment type="subcellular location">
    <subcellularLocation>
        <location evidence="1">Membrane</location>
        <topology evidence="1">Multi-pass membrane protein</topology>
    </subcellularLocation>
</comment>
<protein>
    <submittedName>
        <fullName evidence="7">Dicarboxylate/amino acid:cation symporter</fullName>
    </submittedName>
</protein>
<dbReference type="Proteomes" id="UP000664417">
    <property type="component" value="Unassembled WGS sequence"/>
</dbReference>
<dbReference type="Pfam" id="PF00375">
    <property type="entry name" value="SDF"/>
    <property type="match status" value="1"/>
</dbReference>
<dbReference type="RefSeq" id="WP_207860394.1">
    <property type="nucleotide sequence ID" value="NZ_JAFREP010000017.1"/>
</dbReference>
<name>A0A8J7QM06_9BACT</name>
<dbReference type="GO" id="GO:0016020">
    <property type="term" value="C:membrane"/>
    <property type="evidence" value="ECO:0007669"/>
    <property type="project" value="UniProtKB-SubCell"/>
</dbReference>
<feature type="transmembrane region" description="Helical" evidence="6">
    <location>
        <begin position="235"/>
        <end position="260"/>
    </location>
</feature>
<accession>A0A8J7QM06</accession>
<feature type="transmembrane region" description="Helical" evidence="6">
    <location>
        <begin position="39"/>
        <end position="58"/>
    </location>
</feature>
<sequence>MSAPSIGKMPLHTQIFIAMLVGALLGCLMRFGIPEPLRYTTGSAWVAAPLIGLGKLFISLLKMVIVPLVGSSIVVGIASIGDSKNLGRLGIKTLLFYTMTSLFAITIGLVASNVMAPGRGVELPETGTKAIDPSTLNTPGSPFEIIFRMIPTNPVQALAEMDMLGIIFFSLIFGITLTTMPSEHRDRILNFINSLFETMMKMTGAIIALAPFGVVGLVFTAIYEIGDLKFFKALGAYFLTILFGVLSHLFIALPLLLFVFTRKSPIKHFAHMRNALLTAFSTSSSSATLPVTMECVEEEAGVSNKISSFVLPLGATVNMDGTALYECAGVLFIAQVMGVDLSFFQQMTVVITALLASIGAAGIPSAGLVMIFIVLDAVGLKGDQVGVIVGTMLAIDRPLDMLRTATNVFSDSVGAVIIAHSEGEIETKPS</sequence>
<feature type="transmembrane region" description="Helical" evidence="6">
    <location>
        <begin position="12"/>
        <end position="32"/>
    </location>
</feature>
<dbReference type="InterPro" id="IPR050746">
    <property type="entry name" value="DAACS"/>
</dbReference>
<dbReference type="PANTHER" id="PTHR11958">
    <property type="entry name" value="SODIUM/DICARBOXYLATE SYMPORTER-RELATED"/>
    <property type="match status" value="1"/>
</dbReference>
<feature type="transmembrane region" description="Helical" evidence="6">
    <location>
        <begin position="202"/>
        <end position="223"/>
    </location>
</feature>
<gene>
    <name evidence="7" type="ORF">J3U88_18335</name>
</gene>
<feature type="transmembrane region" description="Helical" evidence="6">
    <location>
        <begin position="94"/>
        <end position="116"/>
    </location>
</feature>
<evidence type="ECO:0000313" key="8">
    <source>
        <dbReference type="Proteomes" id="UP000664417"/>
    </source>
</evidence>
<evidence type="ECO:0000313" key="7">
    <source>
        <dbReference type="EMBL" id="MBO1320440.1"/>
    </source>
</evidence>